<dbReference type="Proteomes" id="UP001596108">
    <property type="component" value="Unassembled WGS sequence"/>
</dbReference>
<organism evidence="7 8">
    <name type="scientific">Cohnella yongneupensis</name>
    <dbReference type="NCBI Taxonomy" id="425006"/>
    <lineage>
        <taxon>Bacteria</taxon>
        <taxon>Bacillati</taxon>
        <taxon>Bacillota</taxon>
        <taxon>Bacilli</taxon>
        <taxon>Bacillales</taxon>
        <taxon>Paenibacillaceae</taxon>
        <taxon>Cohnella</taxon>
    </lineage>
</organism>
<dbReference type="Gene3D" id="3.40.190.10">
    <property type="entry name" value="Periplasmic binding protein-like II"/>
    <property type="match status" value="1"/>
</dbReference>
<comment type="caution">
    <text evidence="7">The sequence shown here is derived from an EMBL/GenBank/DDBJ whole genome shotgun (WGS) entry which is preliminary data.</text>
</comment>
<evidence type="ECO:0000256" key="2">
    <source>
        <dbReference type="ARBA" id="ARBA00008520"/>
    </source>
</evidence>
<sequence>MTNNKSVPKWIKISLSLSLLVPILAACSSKDNTADPNNRHTLRIGTLYGSTQDDQYFRQQYTDLFEFDHDNIDIEIVPAIDYNQMQFEDQGKPQQQPDPLEKVKAIMTGDNPVDVMIFDLNLLGQLVNENLLKQLDPMLKEDKIDTEAFVPTVMEGIKEQGDGFIYALTPTFTPSALYYNKKLFTKAGVDFPTDGMSWDDVFNLARRMKKGEGKDATFGFSLNQWGAGDSFYDLQNFIAPLQLRMFDDKAETMTVNTPQWEAVWKQITDLNKDHITPKQEDMQFMYDQQNAGATDGAVRYNPYQGQMFLNGKVAMAVGDYSMISQIQQMNANADKLKIDKLEWDVVTMPFFAEKVGFGGSIYLNQLAGINAKAPNPDDAWEFVKFMNSEKSAKFKSRSTYEMSSLKAFVKVKEGMDPFNIEAFTKMKPAPMAQSSLKDQELYREKPNLNMVTELGNQAYMKVIQGTMTVKEALAEWQTRGNDLLQKIKTNPSGPIDGIYDNVYGDGGGVMPLDKLKVMEAAGESVSVSSDDAVAVPEGEATTEDAPASASASTDSGSASESAASAQPKG</sequence>
<feature type="signal peptide" evidence="6">
    <location>
        <begin position="1"/>
        <end position="34"/>
    </location>
</feature>
<reference evidence="8" key="1">
    <citation type="journal article" date="2019" name="Int. J. Syst. Evol. Microbiol.">
        <title>The Global Catalogue of Microorganisms (GCM) 10K type strain sequencing project: providing services to taxonomists for standard genome sequencing and annotation.</title>
        <authorList>
            <consortium name="The Broad Institute Genomics Platform"/>
            <consortium name="The Broad Institute Genome Sequencing Center for Infectious Disease"/>
            <person name="Wu L."/>
            <person name="Ma J."/>
        </authorList>
    </citation>
    <scope>NUCLEOTIDE SEQUENCE [LARGE SCALE GENOMIC DNA]</scope>
    <source>
        <strain evidence="8">CGMCC 1.18578</strain>
    </source>
</reference>
<gene>
    <name evidence="7" type="ORF">ACFPQ4_22625</name>
</gene>
<feature type="compositionally biased region" description="Low complexity" evidence="5">
    <location>
        <begin position="523"/>
        <end position="535"/>
    </location>
</feature>
<name>A0ABW0RA29_9BACL</name>
<dbReference type="RefSeq" id="WP_378114195.1">
    <property type="nucleotide sequence ID" value="NZ_JBHSNC010000057.1"/>
</dbReference>
<dbReference type="PANTHER" id="PTHR43649:SF31">
    <property type="entry name" value="SN-GLYCEROL-3-PHOSPHATE-BINDING PERIPLASMIC PROTEIN UGPB"/>
    <property type="match status" value="1"/>
</dbReference>
<dbReference type="SUPFAM" id="SSF53850">
    <property type="entry name" value="Periplasmic binding protein-like II"/>
    <property type="match status" value="1"/>
</dbReference>
<feature type="compositionally biased region" description="Low complexity" evidence="5">
    <location>
        <begin position="543"/>
        <end position="569"/>
    </location>
</feature>
<keyword evidence="8" id="KW-1185">Reference proteome</keyword>
<evidence type="ECO:0000256" key="3">
    <source>
        <dbReference type="ARBA" id="ARBA00022448"/>
    </source>
</evidence>
<keyword evidence="4 6" id="KW-0732">Signal</keyword>
<evidence type="ECO:0000256" key="6">
    <source>
        <dbReference type="SAM" id="SignalP"/>
    </source>
</evidence>
<evidence type="ECO:0000313" key="8">
    <source>
        <dbReference type="Proteomes" id="UP001596108"/>
    </source>
</evidence>
<dbReference type="InterPro" id="IPR050490">
    <property type="entry name" value="Bact_solute-bd_prot1"/>
</dbReference>
<protein>
    <submittedName>
        <fullName evidence="7">Extracellular solute-binding protein</fullName>
    </submittedName>
</protein>
<evidence type="ECO:0000256" key="1">
    <source>
        <dbReference type="ARBA" id="ARBA00004196"/>
    </source>
</evidence>
<comment type="similarity">
    <text evidence="2">Belongs to the bacterial solute-binding protein 1 family.</text>
</comment>
<evidence type="ECO:0000256" key="4">
    <source>
        <dbReference type="ARBA" id="ARBA00022729"/>
    </source>
</evidence>
<dbReference type="EMBL" id="JBHSNC010000057">
    <property type="protein sequence ID" value="MFC5532224.1"/>
    <property type="molecule type" value="Genomic_DNA"/>
</dbReference>
<feature type="region of interest" description="Disordered" evidence="5">
    <location>
        <begin position="523"/>
        <end position="569"/>
    </location>
</feature>
<dbReference type="PROSITE" id="PS51257">
    <property type="entry name" value="PROKAR_LIPOPROTEIN"/>
    <property type="match status" value="1"/>
</dbReference>
<dbReference type="InterPro" id="IPR006059">
    <property type="entry name" value="SBP"/>
</dbReference>
<evidence type="ECO:0000256" key="5">
    <source>
        <dbReference type="SAM" id="MobiDB-lite"/>
    </source>
</evidence>
<proteinExistence type="inferred from homology"/>
<evidence type="ECO:0000313" key="7">
    <source>
        <dbReference type="EMBL" id="MFC5532224.1"/>
    </source>
</evidence>
<comment type="subcellular location">
    <subcellularLocation>
        <location evidence="1">Cell envelope</location>
    </subcellularLocation>
</comment>
<feature type="chain" id="PRO_5045771194" evidence="6">
    <location>
        <begin position="35"/>
        <end position="569"/>
    </location>
</feature>
<dbReference type="PANTHER" id="PTHR43649">
    <property type="entry name" value="ARABINOSE-BINDING PROTEIN-RELATED"/>
    <property type="match status" value="1"/>
</dbReference>
<accession>A0ABW0RA29</accession>
<dbReference type="Pfam" id="PF01547">
    <property type="entry name" value="SBP_bac_1"/>
    <property type="match status" value="1"/>
</dbReference>
<keyword evidence="3" id="KW-0813">Transport</keyword>